<dbReference type="Pfam" id="PF11992">
    <property type="entry name" value="TgpA_N"/>
    <property type="match status" value="1"/>
</dbReference>
<organism evidence="3 4">
    <name type="scientific">Cognaticolwellia beringensis</name>
    <dbReference type="NCBI Taxonomy" id="1967665"/>
    <lineage>
        <taxon>Bacteria</taxon>
        <taxon>Pseudomonadati</taxon>
        <taxon>Pseudomonadota</taxon>
        <taxon>Gammaproteobacteria</taxon>
        <taxon>Alteromonadales</taxon>
        <taxon>Colwelliaceae</taxon>
        <taxon>Cognaticolwellia</taxon>
    </lineage>
</organism>
<reference evidence="3 4" key="1">
    <citation type="submission" date="2017-08" db="EMBL/GenBank/DDBJ databases">
        <title>Complete genome of Colwellia sp. NB097-1, a psychrophile bacterium ioslated from Bering Sea.</title>
        <authorList>
            <person name="Chen X."/>
        </authorList>
    </citation>
    <scope>NUCLEOTIDE SEQUENCE [LARGE SCALE GENOMIC DNA]</scope>
    <source>
        <strain evidence="3 4">NB097-1</strain>
    </source>
</reference>
<feature type="transmembrane region" description="Helical" evidence="1">
    <location>
        <begin position="86"/>
        <end position="105"/>
    </location>
</feature>
<keyword evidence="1" id="KW-0812">Transmembrane</keyword>
<dbReference type="PANTHER" id="PTHR42736:SF1">
    <property type="entry name" value="PROTEIN-GLUTAMINE GAMMA-GLUTAMYLTRANSFERASE"/>
    <property type="match status" value="1"/>
</dbReference>
<dbReference type="PANTHER" id="PTHR42736">
    <property type="entry name" value="PROTEIN-GLUTAMINE GAMMA-GLUTAMYLTRANSFERASE"/>
    <property type="match status" value="1"/>
</dbReference>
<keyword evidence="4" id="KW-1185">Reference proteome</keyword>
<keyword evidence="1" id="KW-0472">Membrane</keyword>
<dbReference type="SUPFAM" id="SSF54001">
    <property type="entry name" value="Cysteine proteinases"/>
    <property type="match status" value="1"/>
</dbReference>
<evidence type="ECO:0000313" key="3">
    <source>
        <dbReference type="EMBL" id="ASP49020.1"/>
    </source>
</evidence>
<feature type="transmembrane region" description="Helical" evidence="1">
    <location>
        <begin position="33"/>
        <end position="50"/>
    </location>
</feature>
<feature type="transmembrane region" description="Helical" evidence="1">
    <location>
        <begin position="145"/>
        <end position="163"/>
    </location>
</feature>
<feature type="domain" description="Transglutaminase-like" evidence="2">
    <location>
        <begin position="450"/>
        <end position="521"/>
    </location>
</feature>
<dbReference type="Pfam" id="PF01841">
    <property type="entry name" value="Transglut_core"/>
    <property type="match status" value="1"/>
</dbReference>
<dbReference type="Proteomes" id="UP000202259">
    <property type="component" value="Chromosome"/>
</dbReference>
<dbReference type="InterPro" id="IPR052901">
    <property type="entry name" value="Bact_TGase-like"/>
</dbReference>
<dbReference type="KEGG" id="cber:B5D82_15320"/>
<feature type="transmembrane region" description="Helical" evidence="1">
    <location>
        <begin position="199"/>
        <end position="218"/>
    </location>
</feature>
<feature type="transmembrane region" description="Helical" evidence="1">
    <location>
        <begin position="111"/>
        <end position="133"/>
    </location>
</feature>
<feature type="transmembrane region" description="Helical" evidence="1">
    <location>
        <begin position="602"/>
        <end position="619"/>
    </location>
</feature>
<proteinExistence type="predicted"/>
<keyword evidence="1" id="KW-1133">Transmembrane helix</keyword>
<evidence type="ECO:0000313" key="4">
    <source>
        <dbReference type="Proteomes" id="UP000202259"/>
    </source>
</evidence>
<dbReference type="Gene3D" id="3.10.620.30">
    <property type="match status" value="1"/>
</dbReference>
<accession>A0A222GB41</accession>
<dbReference type="InterPro" id="IPR021878">
    <property type="entry name" value="TgpA_N"/>
</dbReference>
<dbReference type="SMART" id="SM00460">
    <property type="entry name" value="TGc"/>
    <property type="match status" value="1"/>
</dbReference>
<gene>
    <name evidence="3" type="ORF">B5D82_15320</name>
</gene>
<protein>
    <submittedName>
        <fullName evidence="3">DUF3488 domain-containing protein</fullName>
    </submittedName>
</protein>
<dbReference type="InterPro" id="IPR002931">
    <property type="entry name" value="Transglutaminase-like"/>
</dbReference>
<feature type="transmembrane region" description="Helical" evidence="1">
    <location>
        <begin position="56"/>
        <end position="74"/>
    </location>
</feature>
<name>A0A222GB41_9GAMM</name>
<dbReference type="InterPro" id="IPR038765">
    <property type="entry name" value="Papain-like_cys_pep_sf"/>
</dbReference>
<evidence type="ECO:0000259" key="2">
    <source>
        <dbReference type="SMART" id="SM00460"/>
    </source>
</evidence>
<dbReference type="EMBL" id="CP020465">
    <property type="protein sequence ID" value="ASP49020.1"/>
    <property type="molecule type" value="Genomic_DNA"/>
</dbReference>
<feature type="transmembrane region" description="Helical" evidence="1">
    <location>
        <begin position="169"/>
        <end position="187"/>
    </location>
</feature>
<dbReference type="RefSeq" id="WP_081152743.1">
    <property type="nucleotide sequence ID" value="NZ_CP020465.1"/>
</dbReference>
<dbReference type="AlphaFoldDB" id="A0A222GB41"/>
<dbReference type="OrthoDB" id="9804872at2"/>
<evidence type="ECO:0000256" key="1">
    <source>
        <dbReference type="SAM" id="Phobius"/>
    </source>
</evidence>
<sequence>MTKITQPRIKENIQPSKKKQANKNDDLKLNSKMYFSLLAFQLLNLLTLVLQFNLIYLLFAISVLVLQFIVHFKMFRKTTSIKHQPANFYVAPKILPSWLILLLAISGSVGIAVAGQTLGLLLSMIHLLCFAYSLKMFEIPSRKDLYQLVVLGIFVATSSLIFIQSIYFSLAVIILVLGNFLILINLFAPTIALSAQAKLLAKLSLYSIPLAVILFVGFPKLSPFWQVPNVESAKVGLSDSVKIGDIAQLALSDELAFRVSFQNSNPEHAQLYWRAMVLDDFDGVTWRQSIREKGQQNNQSYGSATLAHAKSTAGIEISGIGLSYQVIAEPSFQSWLFALDFATSEQGNIGQRNDFSLFYRGIISQTLSYQVTSFPKAILAPTLTDETRAMNLVLATDNNPKLLAKGQKLRKKYRNDSQLINHVLTDFNQENYFYTLQPPRLNNNSLDEFYFDTRAGFCEHYASTFTYLMRAAGIPARMVVGYLGGEFNPNGNYLSVYQRNAHAWSEVWLPGRGWQRVDPTAAVDPERVESGFSRNLIQEYDNLSSGFFSMQPLRAMWWYKQLKMQIDAIDYQWTRWVIGYTGQKQSRVMAELLASLKQGKNLVYSLLILIGIALLVYVYKLMKVKVKPDDKIKTLYLKTLTLLAQHKLVKVRSMTAQQFADFVDTTRPELSKNFAIISNGFTQLAYQNFDEISKQERHIQLIKLQSSFRHLRMQLWLAKFGIR</sequence>